<evidence type="ECO:0000256" key="3">
    <source>
        <dbReference type="ARBA" id="ARBA00022552"/>
    </source>
</evidence>
<name>A0A1F4V3X5_UNCKA</name>
<dbReference type="HAMAP" id="MF_00104">
    <property type="entry name" value="RNase_III"/>
    <property type="match status" value="1"/>
</dbReference>
<evidence type="ECO:0000256" key="1">
    <source>
        <dbReference type="ARBA" id="ARBA00000109"/>
    </source>
</evidence>
<dbReference type="SUPFAM" id="SSF54768">
    <property type="entry name" value="dsRNA-binding domain-like"/>
    <property type="match status" value="1"/>
</dbReference>
<keyword evidence="7 9" id="KW-0378">Hydrolase</keyword>
<dbReference type="InterPro" id="IPR000999">
    <property type="entry name" value="RNase_III_dom"/>
</dbReference>
<dbReference type="InterPro" id="IPR011907">
    <property type="entry name" value="RNase_III"/>
</dbReference>
<dbReference type="GO" id="GO:0006397">
    <property type="term" value="P:mRNA processing"/>
    <property type="evidence" value="ECO:0007669"/>
    <property type="project" value="UniProtKB-UniRule"/>
</dbReference>
<dbReference type="GO" id="GO:0046872">
    <property type="term" value="F:metal ion binding"/>
    <property type="evidence" value="ECO:0007669"/>
    <property type="project" value="UniProtKB-KW"/>
</dbReference>
<organism evidence="13 14">
    <name type="scientific">candidate division WWE3 bacterium RIFCSPLOWO2_01_FULL_39_13</name>
    <dbReference type="NCBI Taxonomy" id="1802624"/>
    <lineage>
        <taxon>Bacteria</taxon>
        <taxon>Katanobacteria</taxon>
    </lineage>
</organism>
<dbReference type="NCBIfam" id="TIGR02191">
    <property type="entry name" value="RNaseIII"/>
    <property type="match status" value="1"/>
</dbReference>
<keyword evidence="9" id="KW-0460">Magnesium</keyword>
<keyword evidence="9" id="KW-0963">Cytoplasm</keyword>
<evidence type="ECO:0000256" key="4">
    <source>
        <dbReference type="ARBA" id="ARBA00022664"/>
    </source>
</evidence>
<dbReference type="AlphaFoldDB" id="A0A1F4V3X5"/>
<evidence type="ECO:0000256" key="6">
    <source>
        <dbReference type="ARBA" id="ARBA00022759"/>
    </source>
</evidence>
<keyword evidence="6 9" id="KW-0255">Endonuclease</keyword>
<dbReference type="PANTHER" id="PTHR11207">
    <property type="entry name" value="RIBONUCLEASE III"/>
    <property type="match status" value="1"/>
</dbReference>
<keyword evidence="9" id="KW-0699">rRNA-binding</keyword>
<dbReference type="Gene3D" id="1.10.1520.10">
    <property type="entry name" value="Ribonuclease III domain"/>
    <property type="match status" value="1"/>
</dbReference>
<dbReference type="CDD" id="cd10845">
    <property type="entry name" value="DSRM_RNAse_III_family"/>
    <property type="match status" value="1"/>
</dbReference>
<dbReference type="GO" id="GO:0010468">
    <property type="term" value="P:regulation of gene expression"/>
    <property type="evidence" value="ECO:0007669"/>
    <property type="project" value="TreeGrafter"/>
</dbReference>
<dbReference type="Proteomes" id="UP000178771">
    <property type="component" value="Unassembled WGS sequence"/>
</dbReference>
<evidence type="ECO:0000256" key="9">
    <source>
        <dbReference type="HAMAP-Rule" id="MF_00104"/>
    </source>
</evidence>
<dbReference type="CDD" id="cd00593">
    <property type="entry name" value="RIBOc"/>
    <property type="match status" value="1"/>
</dbReference>
<protein>
    <recommendedName>
        <fullName evidence="9">Ribonuclease 3</fullName>
        <ecNumber evidence="9">3.1.26.3</ecNumber>
    </recommendedName>
    <alternativeName>
        <fullName evidence="9">Ribonuclease III</fullName>
        <shortName evidence="9">RNase III</shortName>
    </alternativeName>
</protein>
<comment type="function">
    <text evidence="9">Digests double-stranded RNA. Involved in the processing of primary rRNA transcript to yield the immediate precursors to the large and small rRNAs (23S and 16S). Processes some mRNAs, and tRNAs when they are encoded in the rRNA operon. Processes pre-crRNA and tracrRNA of type II CRISPR loci if present in the organism.</text>
</comment>
<comment type="caution">
    <text evidence="13">The sequence shown here is derived from an EMBL/GenBank/DDBJ whole genome shotgun (WGS) entry which is preliminary data.</text>
</comment>
<dbReference type="Pfam" id="PF14622">
    <property type="entry name" value="Ribonucleas_3_3"/>
    <property type="match status" value="1"/>
</dbReference>
<dbReference type="Gene3D" id="3.30.160.20">
    <property type="match status" value="1"/>
</dbReference>
<dbReference type="InterPro" id="IPR014720">
    <property type="entry name" value="dsRBD_dom"/>
</dbReference>
<dbReference type="GO" id="GO:0006364">
    <property type="term" value="P:rRNA processing"/>
    <property type="evidence" value="ECO:0007669"/>
    <property type="project" value="UniProtKB-UniRule"/>
</dbReference>
<dbReference type="PANTHER" id="PTHR11207:SF0">
    <property type="entry name" value="RIBONUCLEASE 3"/>
    <property type="match status" value="1"/>
</dbReference>
<evidence type="ECO:0000259" key="12">
    <source>
        <dbReference type="PROSITE" id="PS50142"/>
    </source>
</evidence>
<comment type="similarity">
    <text evidence="2">Belongs to the ribonuclease III family.</text>
</comment>
<dbReference type="FunFam" id="1.10.1520.10:FF:000001">
    <property type="entry name" value="Ribonuclease 3"/>
    <property type="match status" value="1"/>
</dbReference>
<keyword evidence="8 9" id="KW-0694">RNA-binding</keyword>
<dbReference type="GO" id="GO:0004525">
    <property type="term" value="F:ribonuclease III activity"/>
    <property type="evidence" value="ECO:0007669"/>
    <property type="project" value="UniProtKB-UniRule"/>
</dbReference>
<proteinExistence type="inferred from homology"/>
<evidence type="ECO:0000256" key="7">
    <source>
        <dbReference type="ARBA" id="ARBA00022801"/>
    </source>
</evidence>
<feature type="active site" evidence="9">
    <location>
        <position position="52"/>
    </location>
</feature>
<comment type="subcellular location">
    <subcellularLocation>
        <location evidence="9">Cytoplasm</location>
    </subcellularLocation>
</comment>
<sequence>MNQPNLETLEKSLNLKFKNQTLLLRALTHRSYLNENPGYKGVSNERLEFLGDAILQFLTSEYIFDQYDDYPEGELTNLRSKLVNTESLGSEASRLDLGQHLLISKGEKEVAQESVHILANTFEALLGAIYLDFGLDTSRAFLIKELLYKTDSIIQNGDLKDAKSLYQEKTQEQFGVTPSYKVLKDEGPDHDKTFTVGAYLGNKLIAKGTGSSKRRAQQDAAQKALNSAK</sequence>
<evidence type="ECO:0000313" key="13">
    <source>
        <dbReference type="EMBL" id="OGC51912.1"/>
    </source>
</evidence>
<evidence type="ECO:0000259" key="11">
    <source>
        <dbReference type="PROSITE" id="PS50137"/>
    </source>
</evidence>
<feature type="binding site" evidence="9">
    <location>
        <position position="123"/>
    </location>
    <ligand>
        <name>Mg(2+)</name>
        <dbReference type="ChEBI" id="CHEBI:18420"/>
    </ligand>
</feature>
<evidence type="ECO:0000313" key="14">
    <source>
        <dbReference type="Proteomes" id="UP000178771"/>
    </source>
</evidence>
<dbReference type="GO" id="GO:0003725">
    <property type="term" value="F:double-stranded RNA binding"/>
    <property type="evidence" value="ECO:0007669"/>
    <property type="project" value="TreeGrafter"/>
</dbReference>
<feature type="domain" description="RNase III" evidence="12">
    <location>
        <begin position="6"/>
        <end position="134"/>
    </location>
</feature>
<dbReference type="SMART" id="SM00535">
    <property type="entry name" value="RIBOc"/>
    <property type="match status" value="1"/>
</dbReference>
<comment type="cofactor">
    <cofactor evidence="9">
        <name>Mg(2+)</name>
        <dbReference type="ChEBI" id="CHEBI:18420"/>
    </cofactor>
</comment>
<evidence type="ECO:0000256" key="8">
    <source>
        <dbReference type="ARBA" id="ARBA00022884"/>
    </source>
</evidence>
<gene>
    <name evidence="9" type="primary">rnc</name>
    <name evidence="13" type="ORF">A2982_02260</name>
</gene>
<dbReference type="PROSITE" id="PS00517">
    <property type="entry name" value="RNASE_3_1"/>
    <property type="match status" value="1"/>
</dbReference>
<evidence type="ECO:0000256" key="2">
    <source>
        <dbReference type="ARBA" id="ARBA00010183"/>
    </source>
</evidence>
<evidence type="ECO:0000256" key="10">
    <source>
        <dbReference type="SAM" id="MobiDB-lite"/>
    </source>
</evidence>
<keyword evidence="9" id="KW-0819">tRNA processing</keyword>
<dbReference type="GO" id="GO:0005737">
    <property type="term" value="C:cytoplasm"/>
    <property type="evidence" value="ECO:0007669"/>
    <property type="project" value="UniProtKB-SubCell"/>
</dbReference>
<feature type="active site" evidence="9">
    <location>
        <position position="123"/>
    </location>
</feature>
<dbReference type="Pfam" id="PF00035">
    <property type="entry name" value="dsrm"/>
    <property type="match status" value="1"/>
</dbReference>
<keyword evidence="9" id="KW-0479">Metal-binding</keyword>
<feature type="binding site" evidence="9">
    <location>
        <position position="48"/>
    </location>
    <ligand>
        <name>Mg(2+)</name>
        <dbReference type="ChEBI" id="CHEBI:18420"/>
    </ligand>
</feature>
<reference evidence="13 14" key="1">
    <citation type="journal article" date="2016" name="Nat. Commun.">
        <title>Thousands of microbial genomes shed light on interconnected biogeochemical processes in an aquifer system.</title>
        <authorList>
            <person name="Anantharaman K."/>
            <person name="Brown C.T."/>
            <person name="Hug L.A."/>
            <person name="Sharon I."/>
            <person name="Castelle C.J."/>
            <person name="Probst A.J."/>
            <person name="Thomas B.C."/>
            <person name="Singh A."/>
            <person name="Wilkins M.J."/>
            <person name="Karaoz U."/>
            <person name="Brodie E.L."/>
            <person name="Williams K.H."/>
            <person name="Hubbard S.S."/>
            <person name="Banfield J.F."/>
        </authorList>
    </citation>
    <scope>NUCLEOTIDE SEQUENCE [LARGE SCALE GENOMIC DNA]</scope>
</reference>
<dbReference type="SMART" id="SM00358">
    <property type="entry name" value="DSRM"/>
    <property type="match status" value="1"/>
</dbReference>
<comment type="catalytic activity">
    <reaction evidence="1 9">
        <text>Endonucleolytic cleavage to 5'-phosphomonoester.</text>
        <dbReference type="EC" id="3.1.26.3"/>
    </reaction>
</comment>
<dbReference type="GO" id="GO:0008033">
    <property type="term" value="P:tRNA processing"/>
    <property type="evidence" value="ECO:0007669"/>
    <property type="project" value="UniProtKB-KW"/>
</dbReference>
<keyword evidence="5 9" id="KW-0540">Nuclease</keyword>
<dbReference type="InterPro" id="IPR036389">
    <property type="entry name" value="RNase_III_sf"/>
</dbReference>
<feature type="region of interest" description="Disordered" evidence="10">
    <location>
        <begin position="208"/>
        <end position="229"/>
    </location>
</feature>
<dbReference type="EC" id="3.1.26.3" evidence="9"/>
<keyword evidence="3 9" id="KW-0698">rRNA processing</keyword>
<accession>A0A1F4V3X5</accession>
<dbReference type="SUPFAM" id="SSF69065">
    <property type="entry name" value="RNase III domain-like"/>
    <property type="match status" value="1"/>
</dbReference>
<feature type="binding site" evidence="9">
    <location>
        <position position="120"/>
    </location>
    <ligand>
        <name>Mg(2+)</name>
        <dbReference type="ChEBI" id="CHEBI:18420"/>
    </ligand>
</feature>
<keyword evidence="4 9" id="KW-0507">mRNA processing</keyword>
<dbReference type="PROSITE" id="PS50142">
    <property type="entry name" value="RNASE_3_2"/>
    <property type="match status" value="1"/>
</dbReference>
<dbReference type="PROSITE" id="PS50137">
    <property type="entry name" value="DS_RBD"/>
    <property type="match status" value="1"/>
</dbReference>
<feature type="domain" description="DRBM" evidence="11">
    <location>
        <begin position="161"/>
        <end position="229"/>
    </location>
</feature>
<dbReference type="STRING" id="1802624.A2982_02260"/>
<comment type="subunit">
    <text evidence="9">Homodimer.</text>
</comment>
<evidence type="ECO:0000256" key="5">
    <source>
        <dbReference type="ARBA" id="ARBA00022722"/>
    </source>
</evidence>
<feature type="compositionally biased region" description="Low complexity" evidence="10">
    <location>
        <begin position="218"/>
        <end position="229"/>
    </location>
</feature>
<dbReference type="GO" id="GO:0019843">
    <property type="term" value="F:rRNA binding"/>
    <property type="evidence" value="ECO:0007669"/>
    <property type="project" value="UniProtKB-KW"/>
</dbReference>
<dbReference type="EMBL" id="MEVH01000010">
    <property type="protein sequence ID" value="OGC51912.1"/>
    <property type="molecule type" value="Genomic_DNA"/>
</dbReference>